<evidence type="ECO:0000256" key="1">
    <source>
        <dbReference type="SAM" id="SignalP"/>
    </source>
</evidence>
<sequence>MHSVTVFLTSVLALGVSAIPTPDSVTTPESAIVTFDMPAAPHHVEKRQTTGTIRLCVDFDAGGRCANVVIPSDAITTNPLEQGLSAFEVDGGALCERLGGCPSSAQLLTDGLRCNLGDSFNFFTGCGFFVNTGNQIQITSESGVRNFDGSLNDNLRCIQCVTTQDE</sequence>
<accession>A0AAV9GQW6</accession>
<dbReference type="AlphaFoldDB" id="A0AAV9GQW6"/>
<feature type="chain" id="PRO_5043485522" evidence="1">
    <location>
        <begin position="19"/>
        <end position="166"/>
    </location>
</feature>
<dbReference type="Proteomes" id="UP001321760">
    <property type="component" value="Unassembled WGS sequence"/>
</dbReference>
<name>A0AAV9GQW6_9PEZI</name>
<organism evidence="2 3">
    <name type="scientific">Podospora aff. communis PSN243</name>
    <dbReference type="NCBI Taxonomy" id="3040156"/>
    <lineage>
        <taxon>Eukaryota</taxon>
        <taxon>Fungi</taxon>
        <taxon>Dikarya</taxon>
        <taxon>Ascomycota</taxon>
        <taxon>Pezizomycotina</taxon>
        <taxon>Sordariomycetes</taxon>
        <taxon>Sordariomycetidae</taxon>
        <taxon>Sordariales</taxon>
        <taxon>Podosporaceae</taxon>
        <taxon>Podospora</taxon>
    </lineage>
</organism>
<protein>
    <submittedName>
        <fullName evidence="2">Uncharacterized protein</fullName>
    </submittedName>
</protein>
<reference evidence="2" key="1">
    <citation type="journal article" date="2023" name="Mol. Phylogenet. Evol.">
        <title>Genome-scale phylogeny and comparative genomics of the fungal order Sordariales.</title>
        <authorList>
            <person name="Hensen N."/>
            <person name="Bonometti L."/>
            <person name="Westerberg I."/>
            <person name="Brannstrom I.O."/>
            <person name="Guillou S."/>
            <person name="Cros-Aarteil S."/>
            <person name="Calhoun S."/>
            <person name="Haridas S."/>
            <person name="Kuo A."/>
            <person name="Mondo S."/>
            <person name="Pangilinan J."/>
            <person name="Riley R."/>
            <person name="LaButti K."/>
            <person name="Andreopoulos B."/>
            <person name="Lipzen A."/>
            <person name="Chen C."/>
            <person name="Yan M."/>
            <person name="Daum C."/>
            <person name="Ng V."/>
            <person name="Clum A."/>
            <person name="Steindorff A."/>
            <person name="Ohm R.A."/>
            <person name="Martin F."/>
            <person name="Silar P."/>
            <person name="Natvig D.O."/>
            <person name="Lalanne C."/>
            <person name="Gautier V."/>
            <person name="Ament-Velasquez S.L."/>
            <person name="Kruys A."/>
            <person name="Hutchinson M.I."/>
            <person name="Powell A.J."/>
            <person name="Barry K."/>
            <person name="Miller A.N."/>
            <person name="Grigoriev I.V."/>
            <person name="Debuchy R."/>
            <person name="Gladieux P."/>
            <person name="Hiltunen Thoren M."/>
            <person name="Johannesson H."/>
        </authorList>
    </citation>
    <scope>NUCLEOTIDE SEQUENCE</scope>
    <source>
        <strain evidence="2">PSN243</strain>
    </source>
</reference>
<evidence type="ECO:0000313" key="2">
    <source>
        <dbReference type="EMBL" id="KAK4449728.1"/>
    </source>
</evidence>
<comment type="caution">
    <text evidence="2">The sequence shown here is derived from an EMBL/GenBank/DDBJ whole genome shotgun (WGS) entry which is preliminary data.</text>
</comment>
<dbReference type="EMBL" id="MU865935">
    <property type="protein sequence ID" value="KAK4449728.1"/>
    <property type="molecule type" value="Genomic_DNA"/>
</dbReference>
<gene>
    <name evidence="2" type="ORF">QBC34DRAFT_403899</name>
</gene>
<proteinExistence type="predicted"/>
<feature type="signal peptide" evidence="1">
    <location>
        <begin position="1"/>
        <end position="18"/>
    </location>
</feature>
<keyword evidence="3" id="KW-1185">Reference proteome</keyword>
<evidence type="ECO:0000313" key="3">
    <source>
        <dbReference type="Proteomes" id="UP001321760"/>
    </source>
</evidence>
<keyword evidence="1" id="KW-0732">Signal</keyword>
<reference evidence="2" key="2">
    <citation type="submission" date="2023-05" db="EMBL/GenBank/DDBJ databases">
        <authorList>
            <consortium name="Lawrence Berkeley National Laboratory"/>
            <person name="Steindorff A."/>
            <person name="Hensen N."/>
            <person name="Bonometti L."/>
            <person name="Westerberg I."/>
            <person name="Brannstrom I.O."/>
            <person name="Guillou S."/>
            <person name="Cros-Aarteil S."/>
            <person name="Calhoun S."/>
            <person name="Haridas S."/>
            <person name="Kuo A."/>
            <person name="Mondo S."/>
            <person name="Pangilinan J."/>
            <person name="Riley R."/>
            <person name="Labutti K."/>
            <person name="Andreopoulos B."/>
            <person name="Lipzen A."/>
            <person name="Chen C."/>
            <person name="Yanf M."/>
            <person name="Daum C."/>
            <person name="Ng V."/>
            <person name="Clum A."/>
            <person name="Ohm R."/>
            <person name="Martin F."/>
            <person name="Silar P."/>
            <person name="Natvig D."/>
            <person name="Lalanne C."/>
            <person name="Gautier V."/>
            <person name="Ament-Velasquez S.L."/>
            <person name="Kruys A."/>
            <person name="Hutchinson M.I."/>
            <person name="Powell A.J."/>
            <person name="Barry K."/>
            <person name="Miller A.N."/>
            <person name="Grigoriev I.V."/>
            <person name="Debuchy R."/>
            <person name="Gladieux P."/>
            <person name="Thoren M.H."/>
            <person name="Johannesson H."/>
        </authorList>
    </citation>
    <scope>NUCLEOTIDE SEQUENCE</scope>
    <source>
        <strain evidence="2">PSN243</strain>
    </source>
</reference>